<gene>
    <name evidence="1" type="ORF">DES32_1920</name>
</gene>
<sequence length="198" mass="21442">MSERRKTASRQSNTPALIVANNLDFPVRYAAWFTSRGVKAAKTAANDAQFHVVTIETAEAQELAARLTEGSIESGSLQLAQIDEALAHELDTLILAAQTIEAEAAATQMTQATPEGGDSSASEAAPAEAVLDAWEALKPGMLVLAADLDRQGKPEAWYEAQIMSLEGPEIRLLWRDFPREGLLLRTRRHIAILPPANN</sequence>
<reference evidence="1 2" key="1">
    <citation type="submission" date="2018-08" db="EMBL/GenBank/DDBJ databases">
        <title>Genomic Encyclopedia of Type Strains, Phase IV (KMG-IV): sequencing the most valuable type-strain genomes for metagenomic binning, comparative biology and taxonomic classification.</title>
        <authorList>
            <person name="Goeker M."/>
        </authorList>
    </citation>
    <scope>NUCLEOTIDE SEQUENCE [LARGE SCALE GENOMIC DNA]</scope>
    <source>
        <strain evidence="1 2">BW863</strain>
    </source>
</reference>
<evidence type="ECO:0000313" key="1">
    <source>
        <dbReference type="EMBL" id="REF85882.1"/>
    </source>
</evidence>
<dbReference type="EMBL" id="QUMO01000003">
    <property type="protein sequence ID" value="REF85882.1"/>
    <property type="molecule type" value="Genomic_DNA"/>
</dbReference>
<dbReference type="Proteomes" id="UP000256900">
    <property type="component" value="Unassembled WGS sequence"/>
</dbReference>
<comment type="caution">
    <text evidence="1">The sequence shown here is derived from an EMBL/GenBank/DDBJ whole genome shotgun (WGS) entry which is preliminary data.</text>
</comment>
<dbReference type="AlphaFoldDB" id="A0A3D9YYC2"/>
<proteinExistence type="predicted"/>
<keyword evidence="2" id="KW-1185">Reference proteome</keyword>
<protein>
    <submittedName>
        <fullName evidence="1">Uncharacterized protein</fullName>
    </submittedName>
</protein>
<evidence type="ECO:0000313" key="2">
    <source>
        <dbReference type="Proteomes" id="UP000256900"/>
    </source>
</evidence>
<name>A0A3D9YYC2_9HYPH</name>
<organism evidence="1 2">
    <name type="scientific">Methylovirgula ligni</name>
    <dbReference type="NCBI Taxonomy" id="569860"/>
    <lineage>
        <taxon>Bacteria</taxon>
        <taxon>Pseudomonadati</taxon>
        <taxon>Pseudomonadota</taxon>
        <taxon>Alphaproteobacteria</taxon>
        <taxon>Hyphomicrobiales</taxon>
        <taxon>Beijerinckiaceae</taxon>
        <taxon>Methylovirgula</taxon>
    </lineage>
</organism>
<accession>A0A3D9YYC2</accession>